<reference evidence="2" key="1">
    <citation type="submission" date="2022-04" db="EMBL/GenBank/DDBJ databases">
        <title>A functionally conserved STORR gene fusion in Papaver species that diverged 16.8 million years ago.</title>
        <authorList>
            <person name="Catania T."/>
        </authorList>
    </citation>
    <scope>NUCLEOTIDE SEQUENCE</scope>
    <source>
        <strain evidence="2">S-188037</strain>
    </source>
</reference>
<feature type="compositionally biased region" description="Basic and acidic residues" evidence="1">
    <location>
        <begin position="27"/>
        <end position="42"/>
    </location>
</feature>
<gene>
    <name evidence="2" type="ORF">MKW98_011840</name>
</gene>
<feature type="region of interest" description="Disordered" evidence="1">
    <location>
        <begin position="1"/>
        <end position="60"/>
    </location>
</feature>
<feature type="non-terminal residue" evidence="2">
    <location>
        <position position="142"/>
    </location>
</feature>
<organism evidence="2 3">
    <name type="scientific">Papaver atlanticum</name>
    <dbReference type="NCBI Taxonomy" id="357466"/>
    <lineage>
        <taxon>Eukaryota</taxon>
        <taxon>Viridiplantae</taxon>
        <taxon>Streptophyta</taxon>
        <taxon>Embryophyta</taxon>
        <taxon>Tracheophyta</taxon>
        <taxon>Spermatophyta</taxon>
        <taxon>Magnoliopsida</taxon>
        <taxon>Ranunculales</taxon>
        <taxon>Papaveraceae</taxon>
        <taxon>Papaveroideae</taxon>
        <taxon>Papaver</taxon>
    </lineage>
</organism>
<accession>A0AAD4SLT4</accession>
<dbReference type="Proteomes" id="UP001202328">
    <property type="component" value="Unassembled WGS sequence"/>
</dbReference>
<evidence type="ECO:0000256" key="1">
    <source>
        <dbReference type="SAM" id="MobiDB-lite"/>
    </source>
</evidence>
<dbReference type="EMBL" id="JAJJMB010009441">
    <property type="protein sequence ID" value="KAI3913779.1"/>
    <property type="molecule type" value="Genomic_DNA"/>
</dbReference>
<comment type="caution">
    <text evidence="2">The sequence shown here is derived from an EMBL/GenBank/DDBJ whole genome shotgun (WGS) entry which is preliminary data.</text>
</comment>
<keyword evidence="3" id="KW-1185">Reference proteome</keyword>
<protein>
    <submittedName>
        <fullName evidence="2">Uncharacterized protein</fullName>
    </submittedName>
</protein>
<sequence>VLSSGSEGIHTRDYVTSSSSVLDAGDEVSRKSLKEEQLKNSVRENSNQNDETEAEVIGERVEEVKVDSTEQTMLNAGGASSRKPLQKELRKILLEDSGNQNNETKAKVIDEDDGLIVEEAKVDSTRQIALYARIIQVLRHWG</sequence>
<evidence type="ECO:0000313" key="3">
    <source>
        <dbReference type="Proteomes" id="UP001202328"/>
    </source>
</evidence>
<evidence type="ECO:0000313" key="2">
    <source>
        <dbReference type="EMBL" id="KAI3913779.1"/>
    </source>
</evidence>
<dbReference type="AlphaFoldDB" id="A0AAD4SLT4"/>
<proteinExistence type="predicted"/>
<name>A0AAD4SLT4_9MAGN</name>